<accession>A0ABM8WLZ6</accession>
<keyword evidence="1 3" id="KW-0560">Oxidoreductase</keyword>
<dbReference type="EMBL" id="CAJZAF010000005">
    <property type="protein sequence ID" value="CAG9168384.1"/>
    <property type="molecule type" value="Genomic_DNA"/>
</dbReference>
<dbReference type="Gene3D" id="3.20.20.100">
    <property type="entry name" value="NADP-dependent oxidoreductase domain"/>
    <property type="match status" value="1"/>
</dbReference>
<reference evidence="3 4" key="1">
    <citation type="submission" date="2021-08" db="EMBL/GenBank/DDBJ databases">
        <authorList>
            <person name="Peeters C."/>
        </authorList>
    </citation>
    <scope>NUCLEOTIDE SEQUENCE [LARGE SCALE GENOMIC DNA]</scope>
    <source>
        <strain evidence="3 4">LMG 23994</strain>
    </source>
</reference>
<dbReference type="InterPro" id="IPR036812">
    <property type="entry name" value="NAD(P)_OxRdtase_dom_sf"/>
</dbReference>
<name>A0ABM8WLZ6_9BURK</name>
<dbReference type="PANTHER" id="PTHR43625">
    <property type="entry name" value="AFLATOXIN B1 ALDEHYDE REDUCTASE"/>
    <property type="match status" value="1"/>
</dbReference>
<organism evidence="3 4">
    <name type="scientific">Cupriavidus pinatubonensis</name>
    <dbReference type="NCBI Taxonomy" id="248026"/>
    <lineage>
        <taxon>Bacteria</taxon>
        <taxon>Pseudomonadati</taxon>
        <taxon>Pseudomonadota</taxon>
        <taxon>Betaproteobacteria</taxon>
        <taxon>Burkholderiales</taxon>
        <taxon>Burkholderiaceae</taxon>
        <taxon>Cupriavidus</taxon>
    </lineage>
</organism>
<evidence type="ECO:0000313" key="3">
    <source>
        <dbReference type="EMBL" id="CAG9168384.1"/>
    </source>
</evidence>
<feature type="domain" description="NADP-dependent oxidoreductase" evidence="2">
    <location>
        <begin position="26"/>
        <end position="319"/>
    </location>
</feature>
<evidence type="ECO:0000313" key="4">
    <source>
        <dbReference type="Proteomes" id="UP000701702"/>
    </source>
</evidence>
<dbReference type="EC" id="1.1.1.-" evidence="3"/>
<dbReference type="SUPFAM" id="SSF51430">
    <property type="entry name" value="NAD(P)-linked oxidoreductase"/>
    <property type="match status" value="1"/>
</dbReference>
<dbReference type="CDD" id="cd19076">
    <property type="entry name" value="AKR_AKR13A_13D"/>
    <property type="match status" value="1"/>
</dbReference>
<dbReference type="PANTHER" id="PTHR43625:SF40">
    <property type="entry name" value="ALDO-KETO REDUCTASE YAKC [NADP(+)]"/>
    <property type="match status" value="1"/>
</dbReference>
<dbReference type="InterPro" id="IPR023210">
    <property type="entry name" value="NADP_OxRdtase_dom"/>
</dbReference>
<comment type="caution">
    <text evidence="3">The sequence shown here is derived from an EMBL/GenBank/DDBJ whole genome shotgun (WGS) entry which is preliminary data.</text>
</comment>
<protein>
    <submittedName>
        <fullName evidence="3">Aldo-keto reductase IolS</fullName>
        <ecNumber evidence="3">1.1.1.-</ecNumber>
    </submittedName>
</protein>
<dbReference type="GO" id="GO:0016491">
    <property type="term" value="F:oxidoreductase activity"/>
    <property type="evidence" value="ECO:0007669"/>
    <property type="project" value="UniProtKB-KW"/>
</dbReference>
<keyword evidence="4" id="KW-1185">Reference proteome</keyword>
<proteinExistence type="predicted"/>
<gene>
    <name evidence="3" type="primary">iolS</name>
    <name evidence="3" type="ORF">LMG23994_01400</name>
</gene>
<dbReference type="Pfam" id="PF00248">
    <property type="entry name" value="Aldo_ket_red"/>
    <property type="match status" value="1"/>
</dbReference>
<evidence type="ECO:0000259" key="2">
    <source>
        <dbReference type="Pfam" id="PF00248"/>
    </source>
</evidence>
<dbReference type="Proteomes" id="UP000701702">
    <property type="component" value="Unassembled WGS sequence"/>
</dbReference>
<evidence type="ECO:0000256" key="1">
    <source>
        <dbReference type="ARBA" id="ARBA00023002"/>
    </source>
</evidence>
<sequence length="340" mass="36736">MTGNANPAASVATRQLGNHGPTVSAIGLGCMGMSDFYGAHDDAESIRTIHHALDRGSTLLDTADIYGPHTNEELVGRAIAGRREQVVLATKFGIVRDLSKPAARGVNGRPEYVRASCEASLRRLGVEHIDLYYQHRVDPEVPIEETVGAMAELVKAGKIRWIGLSEAGAQTLERAHKVHPVTALQSEYSLWTRDVDTDGILVTCERLGIGFVPYSPLGRGFLTGAIRSPEDFDADDFRRTNPRFMGENFARNLALVDKVRALADAKGCTPAQLALAWVLARGPQIVPIPGTRRIANLDDNLGALDVRLDAKELADIDAIFPAGAAAGTRYAEHVMPMLAR</sequence>
<dbReference type="InterPro" id="IPR050791">
    <property type="entry name" value="Aldo-Keto_reductase"/>
</dbReference>